<dbReference type="Gene3D" id="3.30.420.10">
    <property type="entry name" value="Ribonuclease H-like superfamily/Ribonuclease H"/>
    <property type="match status" value="1"/>
</dbReference>
<dbReference type="KEGG" id="vih:AB0763_07445"/>
<dbReference type="SUPFAM" id="SSF53098">
    <property type="entry name" value="Ribonuclease H-like"/>
    <property type="match status" value="1"/>
</dbReference>
<evidence type="ECO:0000259" key="4">
    <source>
        <dbReference type="SMART" id="SM00479"/>
    </source>
</evidence>
<dbReference type="InterPro" id="IPR013520">
    <property type="entry name" value="Ribonucl_H"/>
</dbReference>
<dbReference type="GO" id="GO:0006259">
    <property type="term" value="P:DNA metabolic process"/>
    <property type="evidence" value="ECO:0007669"/>
    <property type="project" value="UniProtKB-ARBA"/>
</dbReference>
<dbReference type="SMART" id="SM00479">
    <property type="entry name" value="EXOIII"/>
    <property type="match status" value="1"/>
</dbReference>
<name>A0AB39HFZ8_9VIBR</name>
<dbReference type="AlphaFoldDB" id="A0AB39HFZ8"/>
<dbReference type="GO" id="GO:0008408">
    <property type="term" value="F:3'-5' exonuclease activity"/>
    <property type="evidence" value="ECO:0007669"/>
    <property type="project" value="TreeGrafter"/>
</dbReference>
<dbReference type="EMBL" id="CP162601">
    <property type="protein sequence ID" value="XDK26347.1"/>
    <property type="molecule type" value="Genomic_DNA"/>
</dbReference>
<dbReference type="GO" id="GO:0003676">
    <property type="term" value="F:nucleic acid binding"/>
    <property type="evidence" value="ECO:0007669"/>
    <property type="project" value="InterPro"/>
</dbReference>
<evidence type="ECO:0000313" key="5">
    <source>
        <dbReference type="EMBL" id="XDK26347.1"/>
    </source>
</evidence>
<dbReference type="InterPro" id="IPR012337">
    <property type="entry name" value="RNaseH-like_sf"/>
</dbReference>
<feature type="domain" description="Exonuclease" evidence="4">
    <location>
        <begin position="47"/>
        <end position="228"/>
    </location>
</feature>
<sequence length="238" mass="27196">MPSFFKPPMVQWPLKFEQKLMRTQSPMLRAFYQTPLPNATTPLAEVPFVALDFETTGLDPRKDDIITIGLVPFDLNRIYLNQARHWTLRPSRNLDEKSIVIHGITHSDIQDAPDLIEVLPTLLNALAGKITVVHYRRIEREFLNNAVKNRIGEGIEFPVLDTLDIEQRIQEKLTGGLWNQLKGKKPASVRLGQSRQRYGLPYYSPHHALTDAIATAELLQAQIAHFYKAAKPVGELWR</sequence>
<reference evidence="5" key="1">
    <citation type="submission" date="2024-07" db="EMBL/GenBank/DDBJ databases">
        <title>Genome Analysis of a Potential Novel Vibrio Species Secreting pH- and Thermo-stable Alginate Lyase and its Application in Producing Alginate Oligosaccharides.</title>
        <authorList>
            <person name="Huang H."/>
            <person name="Bao K."/>
        </authorList>
    </citation>
    <scope>NUCLEOTIDE SEQUENCE</scope>
    <source>
        <strain evidence="5">HB236076</strain>
    </source>
</reference>
<dbReference type="GO" id="GO:0005829">
    <property type="term" value="C:cytosol"/>
    <property type="evidence" value="ECO:0007669"/>
    <property type="project" value="TreeGrafter"/>
</dbReference>
<dbReference type="PANTHER" id="PTHR30231">
    <property type="entry name" value="DNA POLYMERASE III SUBUNIT EPSILON"/>
    <property type="match status" value="1"/>
</dbReference>
<dbReference type="InterPro" id="IPR036397">
    <property type="entry name" value="RNaseH_sf"/>
</dbReference>
<protein>
    <submittedName>
        <fullName evidence="5">3'-5' exonuclease</fullName>
    </submittedName>
</protein>
<keyword evidence="3 5" id="KW-0269">Exonuclease</keyword>
<evidence type="ECO:0000256" key="3">
    <source>
        <dbReference type="ARBA" id="ARBA00022839"/>
    </source>
</evidence>
<organism evidence="5">
    <name type="scientific">Vibrio sp. HB236076</name>
    <dbReference type="NCBI Taxonomy" id="3232307"/>
    <lineage>
        <taxon>Bacteria</taxon>
        <taxon>Pseudomonadati</taxon>
        <taxon>Pseudomonadota</taxon>
        <taxon>Gammaproteobacteria</taxon>
        <taxon>Vibrionales</taxon>
        <taxon>Vibrionaceae</taxon>
        <taxon>Vibrio</taxon>
    </lineage>
</organism>
<evidence type="ECO:0000256" key="1">
    <source>
        <dbReference type="ARBA" id="ARBA00022722"/>
    </source>
</evidence>
<dbReference type="PANTHER" id="PTHR30231:SF4">
    <property type="entry name" value="PROTEIN NEN2"/>
    <property type="match status" value="1"/>
</dbReference>
<accession>A0AB39HFZ8</accession>
<proteinExistence type="predicted"/>
<evidence type="ECO:0000256" key="2">
    <source>
        <dbReference type="ARBA" id="ARBA00022801"/>
    </source>
</evidence>
<keyword evidence="1" id="KW-0540">Nuclease</keyword>
<gene>
    <name evidence="5" type="ORF">AB0763_07445</name>
</gene>
<dbReference type="NCBIfam" id="NF006602">
    <property type="entry name" value="PRK09146.1"/>
    <property type="match status" value="1"/>
</dbReference>
<keyword evidence="2" id="KW-0378">Hydrolase</keyword>
<dbReference type="Pfam" id="PF00929">
    <property type="entry name" value="RNase_T"/>
    <property type="match status" value="1"/>
</dbReference>
<dbReference type="RefSeq" id="WP_306100126.1">
    <property type="nucleotide sequence ID" value="NZ_CP162601.1"/>
</dbReference>
<dbReference type="CDD" id="cd06127">
    <property type="entry name" value="DEDDh"/>
    <property type="match status" value="1"/>
</dbReference>